<sequence>MTRVMPSSSPHRQAGIVLILAMLIVVLVTSLVVATSWRFELGMSRNENRWHGLQGRMVLEGGERLVGKLLLVEDINDPTDDGKADHLNEMWNAPQTVPIDGGAITVELEDAQSRFNINLLALPKPVIGNGSGTGNENRGGANQPEGGSPQEVLRCKNDPELFDCKFTVAQRRFIRFLQTLPLNEQDLMPEEAIALTQAIIDWVDDDNNVSGFGGAEQSYYSGSEVPIVVSNAPMTTISELSLIKGITPELYDKLLPYVIALPANGDKAAFLNINTIPDVMFRMFNAKDIQEPLDPDMGSQLARARNEKSDPNFAPGQGYQEVNEFVNDAVVADLQIVTDANNFDSAQLVISTNYFIYSADVMIGDKTRHGKSLLRRDNTNVTTLWRTDANF</sequence>
<name>A0AAN1WK83_9GAMM</name>
<comment type="similarity">
    <text evidence="2">Belongs to the GSP K family.</text>
</comment>
<keyword evidence="7" id="KW-0653">Protein transport</keyword>
<evidence type="ECO:0000256" key="7">
    <source>
        <dbReference type="ARBA" id="ARBA00022927"/>
    </source>
</evidence>
<evidence type="ECO:0000313" key="12">
    <source>
        <dbReference type="EMBL" id="BCD99104.1"/>
    </source>
</evidence>
<dbReference type="Gene3D" id="1.10.40.60">
    <property type="entry name" value="EpsJ-like"/>
    <property type="match status" value="2"/>
</dbReference>
<dbReference type="InterPro" id="IPR049031">
    <property type="entry name" value="T2SSK_SAM-like_1st"/>
</dbReference>
<evidence type="ECO:0000256" key="6">
    <source>
        <dbReference type="ARBA" id="ARBA00022692"/>
    </source>
</evidence>
<dbReference type="KEGG" id="marq:MARGE09_P3305"/>
<evidence type="ECO:0000256" key="3">
    <source>
        <dbReference type="ARBA" id="ARBA00022448"/>
    </source>
</evidence>
<keyword evidence="8" id="KW-1133">Transmembrane helix</keyword>
<keyword evidence="9" id="KW-0472">Membrane</keyword>
<dbReference type="PANTHER" id="PTHR38831:SF1">
    <property type="entry name" value="TYPE II SECRETION SYSTEM PROTEIN K-RELATED"/>
    <property type="match status" value="1"/>
</dbReference>
<keyword evidence="3" id="KW-0813">Transport</keyword>
<feature type="region of interest" description="Disordered" evidence="10">
    <location>
        <begin position="130"/>
        <end position="150"/>
    </location>
</feature>
<evidence type="ECO:0000256" key="8">
    <source>
        <dbReference type="ARBA" id="ARBA00022989"/>
    </source>
</evidence>
<accession>A0AAN1WK83</accession>
<dbReference type="SUPFAM" id="SSF54523">
    <property type="entry name" value="Pili subunits"/>
    <property type="match status" value="1"/>
</dbReference>
<dbReference type="SUPFAM" id="SSF158544">
    <property type="entry name" value="GspK insert domain-like"/>
    <property type="match status" value="1"/>
</dbReference>
<dbReference type="GO" id="GO:0005886">
    <property type="term" value="C:plasma membrane"/>
    <property type="evidence" value="ECO:0007669"/>
    <property type="project" value="UniProtKB-SubCell"/>
</dbReference>
<dbReference type="Proteomes" id="UP001320119">
    <property type="component" value="Chromosome"/>
</dbReference>
<keyword evidence="4" id="KW-1003">Cell membrane</keyword>
<dbReference type="InterPro" id="IPR045584">
    <property type="entry name" value="Pilin-like"/>
</dbReference>
<gene>
    <name evidence="12" type="ORF">MARGE09_P3305</name>
</gene>
<dbReference type="Pfam" id="PF21687">
    <property type="entry name" value="T2SSK_1st"/>
    <property type="match status" value="1"/>
</dbReference>
<feature type="domain" description="T2SS protein K first SAM-like" evidence="11">
    <location>
        <begin position="114"/>
        <end position="263"/>
    </location>
</feature>
<evidence type="ECO:0000259" key="11">
    <source>
        <dbReference type="Pfam" id="PF21687"/>
    </source>
</evidence>
<evidence type="ECO:0000313" key="13">
    <source>
        <dbReference type="Proteomes" id="UP001320119"/>
    </source>
</evidence>
<dbReference type="PIRSF" id="PIRSF002786">
    <property type="entry name" value="XcpX"/>
    <property type="match status" value="1"/>
</dbReference>
<reference evidence="12 13" key="1">
    <citation type="journal article" date="2022" name="IScience">
        <title>An ultrasensitive nanofiber-based assay for enzymatic hydrolysis and deep-sea microbial degradation of cellulose.</title>
        <authorList>
            <person name="Tsudome M."/>
            <person name="Tachioka M."/>
            <person name="Miyazaki M."/>
            <person name="Uchimura K."/>
            <person name="Tsuda M."/>
            <person name="Takaki Y."/>
            <person name="Deguchi S."/>
        </authorList>
    </citation>
    <scope>NUCLEOTIDE SEQUENCE [LARGE SCALE GENOMIC DNA]</scope>
    <source>
        <strain evidence="12 13">GE09</strain>
    </source>
</reference>
<dbReference type="EMBL" id="AP023086">
    <property type="protein sequence ID" value="BCD99104.1"/>
    <property type="molecule type" value="Genomic_DNA"/>
</dbReference>
<proteinExistence type="inferred from homology"/>
<comment type="subcellular location">
    <subcellularLocation>
        <location evidence="1">Cell inner membrane</location>
    </subcellularLocation>
</comment>
<dbReference type="NCBIfam" id="NF037980">
    <property type="entry name" value="T2SS_GspK"/>
    <property type="match status" value="1"/>
</dbReference>
<dbReference type="InterPro" id="IPR005628">
    <property type="entry name" value="GspK"/>
</dbReference>
<keyword evidence="13" id="KW-1185">Reference proteome</keyword>
<evidence type="ECO:0000256" key="2">
    <source>
        <dbReference type="ARBA" id="ARBA00007246"/>
    </source>
</evidence>
<organism evidence="12 13">
    <name type="scientific">Marinagarivorans cellulosilyticus</name>
    <dbReference type="NCBI Taxonomy" id="2721545"/>
    <lineage>
        <taxon>Bacteria</taxon>
        <taxon>Pseudomonadati</taxon>
        <taxon>Pseudomonadota</taxon>
        <taxon>Gammaproteobacteria</taxon>
        <taxon>Cellvibrionales</taxon>
        <taxon>Cellvibrionaceae</taxon>
        <taxon>Marinagarivorans</taxon>
    </lineage>
</organism>
<dbReference type="InterPro" id="IPR038072">
    <property type="entry name" value="GspK_central_sf"/>
</dbReference>
<dbReference type="PANTHER" id="PTHR38831">
    <property type="entry name" value="TYPE II SECRETION SYSTEM PROTEIN K"/>
    <property type="match status" value="1"/>
</dbReference>
<dbReference type="Gene3D" id="3.30.1300.30">
    <property type="entry name" value="GSPII I/J protein-like"/>
    <property type="match status" value="1"/>
</dbReference>
<dbReference type="AlphaFoldDB" id="A0AAN1WK83"/>
<dbReference type="GO" id="GO:0009306">
    <property type="term" value="P:protein secretion"/>
    <property type="evidence" value="ECO:0007669"/>
    <property type="project" value="InterPro"/>
</dbReference>
<evidence type="ECO:0000256" key="4">
    <source>
        <dbReference type="ARBA" id="ARBA00022475"/>
    </source>
</evidence>
<evidence type="ECO:0000256" key="1">
    <source>
        <dbReference type="ARBA" id="ARBA00004533"/>
    </source>
</evidence>
<evidence type="ECO:0000256" key="9">
    <source>
        <dbReference type="ARBA" id="ARBA00023136"/>
    </source>
</evidence>
<keyword evidence="5" id="KW-0997">Cell inner membrane</keyword>
<dbReference type="RefSeq" id="WP_236984035.1">
    <property type="nucleotide sequence ID" value="NZ_AP023086.1"/>
</dbReference>
<keyword evidence="6" id="KW-0812">Transmembrane</keyword>
<evidence type="ECO:0000256" key="5">
    <source>
        <dbReference type="ARBA" id="ARBA00022519"/>
    </source>
</evidence>
<evidence type="ECO:0000256" key="10">
    <source>
        <dbReference type="SAM" id="MobiDB-lite"/>
    </source>
</evidence>
<protein>
    <submittedName>
        <fullName evidence="12">General secretion pathway protein K</fullName>
    </submittedName>
</protein>